<dbReference type="PROSITE" id="PS50297">
    <property type="entry name" value="ANK_REP_REGION"/>
    <property type="match status" value="1"/>
</dbReference>
<evidence type="ECO:0000256" key="3">
    <source>
        <dbReference type="PROSITE-ProRule" id="PRU00023"/>
    </source>
</evidence>
<organism evidence="4 5">
    <name type="scientific">Serratia nevei</name>
    <dbReference type="NCBI Taxonomy" id="2703794"/>
    <lineage>
        <taxon>Bacteria</taxon>
        <taxon>Pseudomonadati</taxon>
        <taxon>Pseudomonadota</taxon>
        <taxon>Gammaproteobacteria</taxon>
        <taxon>Enterobacterales</taxon>
        <taxon>Yersiniaceae</taxon>
        <taxon>Serratia</taxon>
    </lineage>
</organism>
<evidence type="ECO:0000313" key="4">
    <source>
        <dbReference type="EMBL" id="MDK5169074.1"/>
    </source>
</evidence>
<proteinExistence type="predicted"/>
<evidence type="ECO:0000256" key="1">
    <source>
        <dbReference type="ARBA" id="ARBA00022737"/>
    </source>
</evidence>
<dbReference type="PANTHER" id="PTHR24171">
    <property type="entry name" value="ANKYRIN REPEAT DOMAIN-CONTAINING PROTEIN 39-RELATED"/>
    <property type="match status" value="1"/>
</dbReference>
<dbReference type="Pfam" id="PF12796">
    <property type="entry name" value="Ank_2"/>
    <property type="match status" value="1"/>
</dbReference>
<dbReference type="SUPFAM" id="SSF48403">
    <property type="entry name" value="Ankyrin repeat"/>
    <property type="match status" value="1"/>
</dbReference>
<dbReference type="SMART" id="SM00248">
    <property type="entry name" value="ANK"/>
    <property type="match status" value="3"/>
</dbReference>
<protein>
    <submittedName>
        <fullName evidence="4">Ankyrin repeat domain-containing protein</fullName>
    </submittedName>
</protein>
<dbReference type="InterPro" id="IPR036770">
    <property type="entry name" value="Ankyrin_rpt-contain_sf"/>
</dbReference>
<dbReference type="Gene3D" id="1.25.40.20">
    <property type="entry name" value="Ankyrin repeat-containing domain"/>
    <property type="match status" value="1"/>
</dbReference>
<evidence type="ECO:0000313" key="5">
    <source>
        <dbReference type="Proteomes" id="UP001174748"/>
    </source>
</evidence>
<reference evidence="4" key="1">
    <citation type="submission" date="2023-01" db="EMBL/GenBank/DDBJ databases">
        <title>Genomic dissection of endemic carbapenem resistance: metallo-beta-lactamase gene dissemination through clonal, plasmid and integron transfer pathways.</title>
        <authorList>
            <person name="Macesic N."/>
        </authorList>
    </citation>
    <scope>NUCLEOTIDE SEQUENCE</scope>
    <source>
        <strain evidence="4">CPO382</strain>
    </source>
</reference>
<dbReference type="PROSITE" id="PS50088">
    <property type="entry name" value="ANK_REPEAT"/>
    <property type="match status" value="2"/>
</dbReference>
<keyword evidence="1" id="KW-0677">Repeat</keyword>
<sequence length="198" mass="22255">MNRQENLFVMAVQLKDHEPIAEFIKKGVDVNCRNGVALTTAANQGDYMTVQMLLKAGAEVNFDKTKALKLAAQNGHTDIVELLMDYGAENIDAAIKAATKKKQKEALWLLFTKNNDEQSKFKRLAKNKRAIETIKEILNWDCLTGGTYMDALAFLILEDDIHTIEEITETDLLERLQALTLKRGFNQVSTSLRPTPQA</sequence>
<name>A0ABT7G5N7_9GAMM</name>
<accession>A0ABT7G5N7</accession>
<comment type="caution">
    <text evidence="4">The sequence shown here is derived from an EMBL/GenBank/DDBJ whole genome shotgun (WGS) entry which is preliminary data.</text>
</comment>
<gene>
    <name evidence="4" type="ORF">P9921_01025</name>
</gene>
<feature type="repeat" description="ANK" evidence="3">
    <location>
        <begin position="63"/>
        <end position="89"/>
    </location>
</feature>
<evidence type="ECO:0000256" key="2">
    <source>
        <dbReference type="ARBA" id="ARBA00023043"/>
    </source>
</evidence>
<dbReference type="InterPro" id="IPR002110">
    <property type="entry name" value="Ankyrin_rpt"/>
</dbReference>
<feature type="repeat" description="ANK" evidence="3">
    <location>
        <begin position="33"/>
        <end position="65"/>
    </location>
</feature>
<dbReference type="RefSeq" id="WP_285098031.1">
    <property type="nucleotide sequence ID" value="NZ_JARTOI010000001.1"/>
</dbReference>
<keyword evidence="5" id="KW-1185">Reference proteome</keyword>
<dbReference type="EMBL" id="JARTOI010000001">
    <property type="protein sequence ID" value="MDK5169074.1"/>
    <property type="molecule type" value="Genomic_DNA"/>
</dbReference>
<dbReference type="Proteomes" id="UP001174748">
    <property type="component" value="Unassembled WGS sequence"/>
</dbReference>
<keyword evidence="2 3" id="KW-0040">ANK repeat</keyword>